<dbReference type="EMBL" id="JANBQF010000112">
    <property type="protein sequence ID" value="KAJ2005240.1"/>
    <property type="molecule type" value="Genomic_DNA"/>
</dbReference>
<name>A0A9W8BL64_9FUNG</name>
<accession>A0A9W8BL64</accession>
<gene>
    <name evidence="2" type="ORF">H4R26_002058</name>
</gene>
<dbReference type="AlphaFoldDB" id="A0A9W8BL64"/>
<sequence length="134" mass="14583">MIPITRNTSVAQLGKDYLTFTGGIKAESVSDKLDDVREGVREILSKMEGIRQEGSSKVGTVNPGESLIYVNVDDIFIGKGRNTNVSADDAIELIKRMKNITVVNMGGIPNNPGFSSDIDIESDNDRGETSEEEF</sequence>
<evidence type="ECO:0000313" key="3">
    <source>
        <dbReference type="Proteomes" id="UP001150907"/>
    </source>
</evidence>
<feature type="region of interest" description="Disordered" evidence="1">
    <location>
        <begin position="111"/>
        <end position="134"/>
    </location>
</feature>
<feature type="compositionally biased region" description="Basic and acidic residues" evidence="1">
    <location>
        <begin position="123"/>
        <end position="134"/>
    </location>
</feature>
<proteinExistence type="predicted"/>
<protein>
    <submittedName>
        <fullName evidence="2">Uncharacterized protein</fullName>
    </submittedName>
</protein>
<organism evidence="2 3">
    <name type="scientific">Coemansia thaxteri</name>
    <dbReference type="NCBI Taxonomy" id="2663907"/>
    <lineage>
        <taxon>Eukaryota</taxon>
        <taxon>Fungi</taxon>
        <taxon>Fungi incertae sedis</taxon>
        <taxon>Zoopagomycota</taxon>
        <taxon>Kickxellomycotina</taxon>
        <taxon>Kickxellomycetes</taxon>
        <taxon>Kickxellales</taxon>
        <taxon>Kickxellaceae</taxon>
        <taxon>Coemansia</taxon>
    </lineage>
</organism>
<reference evidence="2" key="1">
    <citation type="submission" date="2022-07" db="EMBL/GenBank/DDBJ databases">
        <title>Phylogenomic reconstructions and comparative analyses of Kickxellomycotina fungi.</title>
        <authorList>
            <person name="Reynolds N.K."/>
            <person name="Stajich J.E."/>
            <person name="Barry K."/>
            <person name="Grigoriev I.V."/>
            <person name="Crous P."/>
            <person name="Smith M.E."/>
        </authorList>
    </citation>
    <scope>NUCLEOTIDE SEQUENCE</scope>
    <source>
        <strain evidence="2">IMI 214461</strain>
    </source>
</reference>
<evidence type="ECO:0000313" key="2">
    <source>
        <dbReference type="EMBL" id="KAJ2005240.1"/>
    </source>
</evidence>
<dbReference type="Proteomes" id="UP001150907">
    <property type="component" value="Unassembled WGS sequence"/>
</dbReference>
<dbReference type="OrthoDB" id="5587777at2759"/>
<evidence type="ECO:0000256" key="1">
    <source>
        <dbReference type="SAM" id="MobiDB-lite"/>
    </source>
</evidence>
<comment type="caution">
    <text evidence="2">The sequence shown here is derived from an EMBL/GenBank/DDBJ whole genome shotgun (WGS) entry which is preliminary data.</text>
</comment>
<keyword evidence="3" id="KW-1185">Reference proteome</keyword>